<evidence type="ECO:0000256" key="9">
    <source>
        <dbReference type="RuleBase" id="RU003357"/>
    </source>
</evidence>
<dbReference type="Pfam" id="PF00593">
    <property type="entry name" value="TonB_dep_Rec_b-barrel"/>
    <property type="match status" value="1"/>
</dbReference>
<evidence type="ECO:0000256" key="5">
    <source>
        <dbReference type="ARBA" id="ARBA00023077"/>
    </source>
</evidence>
<comment type="caution">
    <text evidence="13">The sequence shown here is derived from an EMBL/GenBank/DDBJ whole genome shotgun (WGS) entry which is preliminary data.</text>
</comment>
<keyword evidence="4 8" id="KW-0812">Transmembrane</keyword>
<evidence type="ECO:0000256" key="3">
    <source>
        <dbReference type="ARBA" id="ARBA00022452"/>
    </source>
</evidence>
<comment type="subcellular location">
    <subcellularLocation>
        <location evidence="1 8">Cell outer membrane</location>
        <topology evidence="1 8">Multi-pass membrane protein</topology>
    </subcellularLocation>
</comment>
<dbReference type="Pfam" id="PF07715">
    <property type="entry name" value="Plug"/>
    <property type="match status" value="1"/>
</dbReference>
<dbReference type="GO" id="GO:0009279">
    <property type="term" value="C:cell outer membrane"/>
    <property type="evidence" value="ECO:0007669"/>
    <property type="project" value="UniProtKB-SubCell"/>
</dbReference>
<evidence type="ECO:0000313" key="13">
    <source>
        <dbReference type="EMBL" id="MBB3764577.1"/>
    </source>
</evidence>
<organism evidence="13 14">
    <name type="scientific">Sphingomicrobium lutaoense</name>
    <dbReference type="NCBI Taxonomy" id="515949"/>
    <lineage>
        <taxon>Bacteria</taxon>
        <taxon>Pseudomonadati</taxon>
        <taxon>Pseudomonadota</taxon>
        <taxon>Alphaproteobacteria</taxon>
        <taxon>Sphingomonadales</taxon>
        <taxon>Sphingomonadaceae</taxon>
        <taxon>Sphingomicrobium</taxon>
    </lineage>
</organism>
<dbReference type="Gene3D" id="2.40.170.20">
    <property type="entry name" value="TonB-dependent receptor, beta-barrel domain"/>
    <property type="match status" value="1"/>
</dbReference>
<evidence type="ECO:0000259" key="12">
    <source>
        <dbReference type="Pfam" id="PF07715"/>
    </source>
</evidence>
<evidence type="ECO:0000256" key="1">
    <source>
        <dbReference type="ARBA" id="ARBA00004571"/>
    </source>
</evidence>
<evidence type="ECO:0000313" key="14">
    <source>
        <dbReference type="Proteomes" id="UP000578569"/>
    </source>
</evidence>
<dbReference type="AlphaFoldDB" id="A0A839Z3C0"/>
<dbReference type="InterPro" id="IPR012910">
    <property type="entry name" value="Plug_dom"/>
</dbReference>
<reference evidence="13 14" key="1">
    <citation type="submission" date="2020-08" db="EMBL/GenBank/DDBJ databases">
        <title>Genomic Encyclopedia of Type Strains, Phase IV (KMG-IV): sequencing the most valuable type-strain genomes for metagenomic binning, comparative biology and taxonomic classification.</title>
        <authorList>
            <person name="Goeker M."/>
        </authorList>
    </citation>
    <scope>NUCLEOTIDE SEQUENCE [LARGE SCALE GENOMIC DNA]</scope>
    <source>
        <strain evidence="13 14">DSM 24194</strain>
    </source>
</reference>
<keyword evidence="5 9" id="KW-0798">TonB box</keyword>
<accession>A0A839Z3C0</accession>
<sequence>MKKFHKSSLLTSTVIAGMAFASPAFAQDADDDTGPVEQVSTDVDAQGEVLQGSDPIVITGTRIARPNVESASPVTVVGEEAIAQVGTTRVEDLVNSLPQVTPGQTAFVANGATGTATVDLRGLGTARTLVLVNGRRLQPGDPFLPAADLNQIPASLVSRVEVLTGGASSTYGADAVAGVVNFIMDTDFEGVQLDATYGVYQHDNRNDESFNGRSIREALDARGYEYPRGNVVDGDTFDAQLTIGAGFDDGRGNVVGYVGYRRIGSILQGNRDYSACAINTAGRCGGSFNSPNATVVDPTFGGFFFGVADGSDDFSGFGKPGGPPYNYAPVNFFQRPDVRWTAGAFANYEISDAAEAYAEFMFMDDRSDAQIAESGTFFGEVYNLSCDSPLLTAAQGDALCAAIDGQAGAGDTAVDRVVPILIGKRNVEGGGRNADLRHTGYRAVAGVRGDITERFSYDMSAQYGTTIYSNFYTNDFSFSRLRDAIQAVEVNGQVVCADPIARANGCVPYNPFQGQGLVNDPRNGVTQGALNYVLTPGLQKGETEEWVATGYITGDLFNIVADEPVSAVVGAEYRQEILALDSDVAFASGDLAGQGGPSPSVSGEFDVKDVFAEILVPIITDVPGVNRLALEAGYRYSDYSTGATTDTYKLLAEYSPIPEVKFRGGYNRAVRAANILELFSPQALGLWSGTDPCSGPTPEFTAAQCANTGVTAGQYGSIAPSPADQYNQIGGGNPNVNPEKADTITAGVVIEGGSILPGFVATVDYFDIEVEDAISGIGAETILRQCALTGDALFCSLVQRDPISGSLWAGQNGFIVNTQQNIGGITTEGIDVGVSYNRGLGAGRLNLDLQGSYLMEYAANSGIPVAGGDAIVDCAGYVGSFCGFPQPEWRHTFRAAYNFDSGVGLSFRWRHIGSVELDQFINDPDRAFSGTPDANGNIDAHNYFDASVNFDVTDEFGFRVGVNNILDKSPPLVPSAYGTDNANTWAGTYDPVGRFLFVSGTLRF</sequence>
<dbReference type="InterPro" id="IPR036942">
    <property type="entry name" value="Beta-barrel_TonB_sf"/>
</dbReference>
<feature type="chain" id="PRO_5032289706" evidence="10">
    <location>
        <begin position="27"/>
        <end position="1004"/>
    </location>
</feature>
<keyword evidence="7 8" id="KW-0998">Cell outer membrane</keyword>
<feature type="domain" description="TonB-dependent receptor-like beta-barrel" evidence="11">
    <location>
        <begin position="444"/>
        <end position="965"/>
    </location>
</feature>
<dbReference type="InterPro" id="IPR000531">
    <property type="entry name" value="Beta-barrel_TonB"/>
</dbReference>
<comment type="similarity">
    <text evidence="8 9">Belongs to the TonB-dependent receptor family.</text>
</comment>
<evidence type="ECO:0000256" key="7">
    <source>
        <dbReference type="ARBA" id="ARBA00023237"/>
    </source>
</evidence>
<dbReference type="PROSITE" id="PS52016">
    <property type="entry name" value="TONB_DEPENDENT_REC_3"/>
    <property type="match status" value="1"/>
</dbReference>
<keyword evidence="6 8" id="KW-0472">Membrane</keyword>
<keyword evidence="14" id="KW-1185">Reference proteome</keyword>
<dbReference type="Proteomes" id="UP000578569">
    <property type="component" value="Unassembled WGS sequence"/>
</dbReference>
<keyword evidence="13" id="KW-0675">Receptor</keyword>
<dbReference type="SUPFAM" id="SSF56935">
    <property type="entry name" value="Porins"/>
    <property type="match status" value="1"/>
</dbReference>
<gene>
    <name evidence="13" type="ORF">FHS50_001639</name>
</gene>
<dbReference type="EMBL" id="JACICF010000002">
    <property type="protein sequence ID" value="MBB3764577.1"/>
    <property type="molecule type" value="Genomic_DNA"/>
</dbReference>
<keyword evidence="2 8" id="KW-0813">Transport</keyword>
<evidence type="ECO:0000256" key="2">
    <source>
        <dbReference type="ARBA" id="ARBA00022448"/>
    </source>
</evidence>
<dbReference type="InterPro" id="IPR039426">
    <property type="entry name" value="TonB-dep_rcpt-like"/>
</dbReference>
<name>A0A839Z3C0_9SPHN</name>
<dbReference type="Gene3D" id="2.170.130.10">
    <property type="entry name" value="TonB-dependent receptor, plug domain"/>
    <property type="match status" value="1"/>
</dbReference>
<dbReference type="InterPro" id="IPR037066">
    <property type="entry name" value="Plug_dom_sf"/>
</dbReference>
<feature type="domain" description="TonB-dependent receptor plug" evidence="12">
    <location>
        <begin position="68"/>
        <end position="179"/>
    </location>
</feature>
<keyword evidence="3 8" id="KW-1134">Transmembrane beta strand</keyword>
<dbReference type="PANTHER" id="PTHR47234">
    <property type="match status" value="1"/>
</dbReference>
<dbReference type="PANTHER" id="PTHR47234:SF2">
    <property type="entry name" value="TONB-DEPENDENT RECEPTOR"/>
    <property type="match status" value="1"/>
</dbReference>
<proteinExistence type="inferred from homology"/>
<dbReference type="RefSeq" id="WP_183933968.1">
    <property type="nucleotide sequence ID" value="NZ_JACICF010000002.1"/>
</dbReference>
<evidence type="ECO:0000256" key="4">
    <source>
        <dbReference type="ARBA" id="ARBA00022692"/>
    </source>
</evidence>
<evidence type="ECO:0000256" key="8">
    <source>
        <dbReference type="PROSITE-ProRule" id="PRU01360"/>
    </source>
</evidence>
<feature type="signal peptide" evidence="10">
    <location>
        <begin position="1"/>
        <end position="26"/>
    </location>
</feature>
<protein>
    <submittedName>
        <fullName evidence="13">Outer membrane receptor protein involved in Fe transport</fullName>
    </submittedName>
</protein>
<evidence type="ECO:0000256" key="10">
    <source>
        <dbReference type="SAM" id="SignalP"/>
    </source>
</evidence>
<evidence type="ECO:0000259" key="11">
    <source>
        <dbReference type="Pfam" id="PF00593"/>
    </source>
</evidence>
<keyword evidence="10" id="KW-0732">Signal</keyword>
<evidence type="ECO:0000256" key="6">
    <source>
        <dbReference type="ARBA" id="ARBA00023136"/>
    </source>
</evidence>